<sequence length="116" mass="12871">MFLFNPLDKNAKPPLKTNTSFTPNNPTTGILQNSFNSSSNNNTNVYQQQQLFSISNSNSATKNSMLDQVSASEIYYSELLESISNKPVPDLKPSNSLQNPLFYNKGLQNSLNHLGL</sequence>
<dbReference type="EMBL" id="LSSM01003137">
    <property type="protein sequence ID" value="OMJ18962.1"/>
    <property type="molecule type" value="Genomic_DNA"/>
</dbReference>
<evidence type="ECO:0000256" key="1">
    <source>
        <dbReference type="SAM" id="MobiDB-lite"/>
    </source>
</evidence>
<protein>
    <submittedName>
        <fullName evidence="3">Uncharacterized protein</fullName>
    </submittedName>
</protein>
<name>A0A1R1YPH5_9FUNG</name>
<evidence type="ECO:0000313" key="2">
    <source>
        <dbReference type="EMBL" id="OMJ18962.1"/>
    </source>
</evidence>
<dbReference type="Proteomes" id="UP000187429">
    <property type="component" value="Unassembled WGS sequence"/>
</dbReference>
<gene>
    <name evidence="3" type="ORF">AYI69_g1777</name>
    <name evidence="2" type="ORF">AYI69_g6816</name>
</gene>
<organism evidence="3 4">
    <name type="scientific">Smittium culicis</name>
    <dbReference type="NCBI Taxonomy" id="133412"/>
    <lineage>
        <taxon>Eukaryota</taxon>
        <taxon>Fungi</taxon>
        <taxon>Fungi incertae sedis</taxon>
        <taxon>Zoopagomycota</taxon>
        <taxon>Kickxellomycotina</taxon>
        <taxon>Harpellomycetes</taxon>
        <taxon>Harpellales</taxon>
        <taxon>Legeriomycetaceae</taxon>
        <taxon>Smittium</taxon>
    </lineage>
</organism>
<feature type="compositionally biased region" description="Low complexity" evidence="1">
    <location>
        <begin position="17"/>
        <end position="30"/>
    </location>
</feature>
<evidence type="ECO:0000313" key="4">
    <source>
        <dbReference type="Proteomes" id="UP000187429"/>
    </source>
</evidence>
<accession>A0A1R1YPH5</accession>
<proteinExistence type="predicted"/>
<reference evidence="4" key="1">
    <citation type="submission" date="2017-01" db="EMBL/GenBank/DDBJ databases">
        <authorList>
            <person name="Wang Y."/>
            <person name="White M."/>
            <person name="Kvist S."/>
            <person name="Moncalvo J.-M."/>
        </authorList>
    </citation>
    <scope>NUCLEOTIDE SEQUENCE [LARGE SCALE GENOMIC DNA]</scope>
    <source>
        <strain evidence="4">ID-206-W2</strain>
    </source>
</reference>
<dbReference type="AlphaFoldDB" id="A0A1R1YPH5"/>
<dbReference type="EMBL" id="LSSM01000491">
    <property type="protein sequence ID" value="OMJ28735.1"/>
    <property type="molecule type" value="Genomic_DNA"/>
</dbReference>
<keyword evidence="4" id="KW-1185">Reference proteome</keyword>
<feature type="region of interest" description="Disordered" evidence="1">
    <location>
        <begin position="1"/>
        <end position="30"/>
    </location>
</feature>
<dbReference type="OrthoDB" id="5725686at2759"/>
<evidence type="ECO:0000313" key="3">
    <source>
        <dbReference type="EMBL" id="OMJ28735.1"/>
    </source>
</evidence>
<reference evidence="3" key="2">
    <citation type="submission" date="2017-01" db="EMBL/GenBank/DDBJ databases">
        <authorList>
            <person name="Mah S.A."/>
            <person name="Swanson W.J."/>
            <person name="Moy G.W."/>
            <person name="Vacquier V.D."/>
        </authorList>
    </citation>
    <scope>NUCLEOTIDE SEQUENCE [LARGE SCALE GENOMIC DNA]</scope>
    <source>
        <strain evidence="3">ID-206-W2</strain>
    </source>
</reference>
<comment type="caution">
    <text evidence="3">The sequence shown here is derived from an EMBL/GenBank/DDBJ whole genome shotgun (WGS) entry which is preliminary data.</text>
</comment>